<protein>
    <submittedName>
        <fullName evidence="3">Uncharacterized protein</fullName>
    </submittedName>
</protein>
<keyword evidence="4" id="KW-1185">Reference proteome</keyword>
<dbReference type="EMBL" id="CAUJNA010002046">
    <property type="protein sequence ID" value="CAJ1390300.1"/>
    <property type="molecule type" value="Genomic_DNA"/>
</dbReference>
<evidence type="ECO:0000313" key="3">
    <source>
        <dbReference type="EMBL" id="CAJ1390300.1"/>
    </source>
</evidence>
<accession>A0AA36IP38</accession>
<feature type="coiled-coil region" evidence="1">
    <location>
        <begin position="40"/>
        <end position="71"/>
    </location>
</feature>
<feature type="compositionally biased region" description="Basic and acidic residues" evidence="2">
    <location>
        <begin position="207"/>
        <end position="230"/>
    </location>
</feature>
<feature type="region of interest" description="Disordered" evidence="2">
    <location>
        <begin position="130"/>
        <end position="162"/>
    </location>
</feature>
<evidence type="ECO:0000256" key="2">
    <source>
        <dbReference type="SAM" id="MobiDB-lite"/>
    </source>
</evidence>
<organism evidence="3 4">
    <name type="scientific">Effrenium voratum</name>
    <dbReference type="NCBI Taxonomy" id="2562239"/>
    <lineage>
        <taxon>Eukaryota</taxon>
        <taxon>Sar</taxon>
        <taxon>Alveolata</taxon>
        <taxon>Dinophyceae</taxon>
        <taxon>Suessiales</taxon>
        <taxon>Symbiodiniaceae</taxon>
        <taxon>Effrenium</taxon>
    </lineage>
</organism>
<sequence>MQVWRNVSSFRRRARNAEIIEEKLRDEVKSKVVKRTYEQMGAMDEHVKALKEKAAREEAEEEAELVRLSEGWSRARAVQWERQLAAAMADNSSETSSMKSGATTVLRNNRSESCLPSRTYLDNTEVLHAQRPPSPLHYHDYGHISVRPRSKQQQLRNKAGGPCRPHYRQDFCGVYFPGPDGKQGPYGVSMVEPILMPPRCWDQVKQPPDRYSRDVAEMRPRTAEGRDRPLLKSPAEEMLTQHEQAKPKPSVRTTRAHRAMVQRRKEAARKKDQEAFIESVRFEQGQYEGRFSNPLVKDSGLPNEKMIAAVDNIGAEPAADEYDGPRVAWDAKEPWESLGLAKHIFLGLHDVMRERRANLKHLFKYVNQGVPGILEPSDFLEGLQRLGILERGEVSAQQMADLMHDTDPNFDGRVALSHIYKCVAAAKARLMPAQTTRKNVKQEAMEVYSQWVPVETVAVDRQPKSLWDFECSFERLRKQQDALLVIHKEKDRKSPDPD</sequence>
<keyword evidence="1" id="KW-0175">Coiled coil</keyword>
<evidence type="ECO:0000256" key="1">
    <source>
        <dbReference type="SAM" id="Coils"/>
    </source>
</evidence>
<dbReference type="AlphaFoldDB" id="A0AA36IP38"/>
<dbReference type="Proteomes" id="UP001178507">
    <property type="component" value="Unassembled WGS sequence"/>
</dbReference>
<gene>
    <name evidence="3" type="ORF">EVOR1521_LOCUS15770</name>
</gene>
<proteinExistence type="predicted"/>
<evidence type="ECO:0000313" key="4">
    <source>
        <dbReference type="Proteomes" id="UP001178507"/>
    </source>
</evidence>
<name>A0AA36IP38_9DINO</name>
<feature type="region of interest" description="Disordered" evidence="2">
    <location>
        <begin position="201"/>
        <end position="255"/>
    </location>
</feature>
<reference evidence="3" key="1">
    <citation type="submission" date="2023-08" db="EMBL/GenBank/DDBJ databases">
        <authorList>
            <person name="Chen Y."/>
            <person name="Shah S."/>
            <person name="Dougan E. K."/>
            <person name="Thang M."/>
            <person name="Chan C."/>
        </authorList>
    </citation>
    <scope>NUCLEOTIDE SEQUENCE</scope>
</reference>
<comment type="caution">
    <text evidence="3">The sequence shown here is derived from an EMBL/GenBank/DDBJ whole genome shotgun (WGS) entry which is preliminary data.</text>
</comment>